<dbReference type="AlphaFoldDB" id="A0AAX2DTU5"/>
<dbReference type="SUPFAM" id="SSF46689">
    <property type="entry name" value="Homeodomain-like"/>
    <property type="match status" value="1"/>
</dbReference>
<reference evidence="1 2" key="1">
    <citation type="submission" date="2016-10" db="EMBL/GenBank/DDBJ databases">
        <authorList>
            <person name="Varghese N."/>
            <person name="Submissions S."/>
        </authorList>
    </citation>
    <scope>NUCLEOTIDE SEQUENCE [LARGE SCALE GENOMIC DNA]</scope>
    <source>
        <strain evidence="1 2">ATCC 49954</strain>
    </source>
</reference>
<name>A0AAX2DTU5_LISIV</name>
<sequence>MQKQNVYKDDVYYKLLNKVRNHDDVTTNDLSTALWLYEKTNKELKKAKNKRRAWTDEEDEYLIYFVYSSDAELQDAADHLNRTLGSVASRLFQLRKHNKAFYIVRPWSEKEDEFIKKYYNSLTSKVITERLNRSYNAIKSRAWSLGVSKK</sequence>
<protein>
    <submittedName>
        <fullName evidence="1">Uncharacterized protein</fullName>
    </submittedName>
</protein>
<dbReference type="EMBL" id="FNMX01000019">
    <property type="protein sequence ID" value="SDX37138.1"/>
    <property type="molecule type" value="Genomic_DNA"/>
</dbReference>
<organism evidence="1 2">
    <name type="scientific">Listeria ivanovii</name>
    <dbReference type="NCBI Taxonomy" id="1638"/>
    <lineage>
        <taxon>Bacteria</taxon>
        <taxon>Bacillati</taxon>
        <taxon>Bacillota</taxon>
        <taxon>Bacilli</taxon>
        <taxon>Bacillales</taxon>
        <taxon>Listeriaceae</taxon>
        <taxon>Listeria</taxon>
    </lineage>
</organism>
<proteinExistence type="predicted"/>
<accession>A0AAX2DTU5</accession>
<gene>
    <name evidence="1" type="ORF">SAMN05421782_1194</name>
</gene>
<comment type="caution">
    <text evidence="1">The sequence shown here is derived from an EMBL/GenBank/DDBJ whole genome shotgun (WGS) entry which is preliminary data.</text>
</comment>
<dbReference type="Proteomes" id="UP000183610">
    <property type="component" value="Unassembled WGS sequence"/>
</dbReference>
<evidence type="ECO:0000313" key="1">
    <source>
        <dbReference type="EMBL" id="SDX37138.1"/>
    </source>
</evidence>
<evidence type="ECO:0000313" key="2">
    <source>
        <dbReference type="Proteomes" id="UP000183610"/>
    </source>
</evidence>
<dbReference type="RefSeq" id="WP_074674028.1">
    <property type="nucleotide sequence ID" value="NZ_FNMX01000019.1"/>
</dbReference>
<dbReference type="InterPro" id="IPR009057">
    <property type="entry name" value="Homeodomain-like_sf"/>
</dbReference>